<sequence length="176" mass="19322">MPSKNICEILNLCETGNPFGIKESPTSATTVESPSPSPITPVPKHGSGLNQKKLPLKPYNIIPTTPKSTPLPARLSLEGDKVPEFKDLLSKAGKDTKTNKRLTCLFCERMLTNVKNYAISAKSEISAFASASCSKLQEPALIEQCYQLTDRKINELAIFVDEQVVEALWCAQMNHC</sequence>
<gene>
    <name evidence="4" type="ORF">L596_004670</name>
</gene>
<proteinExistence type="predicted"/>
<comment type="caution">
    <text evidence="4">The sequence shown here is derived from an EMBL/GenBank/DDBJ whole genome shotgun (WGS) entry which is preliminary data.</text>
</comment>
<dbReference type="PROSITE" id="PS50015">
    <property type="entry name" value="SAP_B"/>
    <property type="match status" value="1"/>
</dbReference>
<feature type="region of interest" description="Disordered" evidence="2">
    <location>
        <begin position="23"/>
        <end position="50"/>
    </location>
</feature>
<evidence type="ECO:0000259" key="3">
    <source>
        <dbReference type="PROSITE" id="PS50015"/>
    </source>
</evidence>
<evidence type="ECO:0000313" key="5">
    <source>
        <dbReference type="Proteomes" id="UP000298663"/>
    </source>
</evidence>
<protein>
    <recommendedName>
        <fullName evidence="3">Saposin B-type domain-containing protein</fullName>
    </recommendedName>
</protein>
<dbReference type="EMBL" id="AZBU02000001">
    <property type="protein sequence ID" value="TMS37812.1"/>
    <property type="molecule type" value="Genomic_DNA"/>
</dbReference>
<dbReference type="Proteomes" id="UP000298663">
    <property type="component" value="Unassembled WGS sequence"/>
</dbReference>
<evidence type="ECO:0000256" key="1">
    <source>
        <dbReference type="ARBA" id="ARBA00023157"/>
    </source>
</evidence>
<dbReference type="InterPro" id="IPR011001">
    <property type="entry name" value="Saposin-like"/>
</dbReference>
<reference evidence="4 5" key="2">
    <citation type="journal article" date="2019" name="G3 (Bethesda)">
        <title>Hybrid Assembly of the Genome of the Entomopathogenic Nematode Steinernema carpocapsae Identifies the X-Chromosome.</title>
        <authorList>
            <person name="Serra L."/>
            <person name="Macchietto M."/>
            <person name="Macias-Munoz A."/>
            <person name="McGill C.J."/>
            <person name="Rodriguez I.M."/>
            <person name="Rodriguez B."/>
            <person name="Murad R."/>
            <person name="Mortazavi A."/>
        </authorList>
    </citation>
    <scope>NUCLEOTIDE SEQUENCE [LARGE SCALE GENOMIC DNA]</scope>
    <source>
        <strain evidence="4 5">ALL</strain>
    </source>
</reference>
<organism evidence="4 5">
    <name type="scientific">Steinernema carpocapsae</name>
    <name type="common">Entomopathogenic nematode</name>
    <dbReference type="NCBI Taxonomy" id="34508"/>
    <lineage>
        <taxon>Eukaryota</taxon>
        <taxon>Metazoa</taxon>
        <taxon>Ecdysozoa</taxon>
        <taxon>Nematoda</taxon>
        <taxon>Chromadorea</taxon>
        <taxon>Rhabditida</taxon>
        <taxon>Tylenchina</taxon>
        <taxon>Panagrolaimomorpha</taxon>
        <taxon>Strongyloidoidea</taxon>
        <taxon>Steinernematidae</taxon>
        <taxon>Steinernema</taxon>
    </lineage>
</organism>
<dbReference type="SMART" id="SM00741">
    <property type="entry name" value="SapB"/>
    <property type="match status" value="1"/>
</dbReference>
<dbReference type="Gene3D" id="1.10.225.10">
    <property type="entry name" value="Saposin-like"/>
    <property type="match status" value="1"/>
</dbReference>
<keyword evidence="5" id="KW-1185">Reference proteome</keyword>
<reference evidence="4 5" key="1">
    <citation type="journal article" date="2015" name="Genome Biol.">
        <title>Comparative genomics of Steinernema reveals deeply conserved gene regulatory networks.</title>
        <authorList>
            <person name="Dillman A.R."/>
            <person name="Macchietto M."/>
            <person name="Porter C.F."/>
            <person name="Rogers A."/>
            <person name="Williams B."/>
            <person name="Antoshechkin I."/>
            <person name="Lee M.M."/>
            <person name="Goodwin Z."/>
            <person name="Lu X."/>
            <person name="Lewis E.E."/>
            <person name="Goodrich-Blair H."/>
            <person name="Stock S.P."/>
            <person name="Adams B.J."/>
            <person name="Sternberg P.W."/>
            <person name="Mortazavi A."/>
        </authorList>
    </citation>
    <scope>NUCLEOTIDE SEQUENCE [LARGE SCALE GENOMIC DNA]</scope>
    <source>
        <strain evidence="4 5">ALL</strain>
    </source>
</reference>
<name>A0A4U8UWI2_STECR</name>
<feature type="compositionally biased region" description="Polar residues" evidence="2">
    <location>
        <begin position="24"/>
        <end position="34"/>
    </location>
</feature>
<evidence type="ECO:0000313" key="4">
    <source>
        <dbReference type="EMBL" id="TMS37812.1"/>
    </source>
</evidence>
<dbReference type="SUPFAM" id="SSF47862">
    <property type="entry name" value="Saposin"/>
    <property type="match status" value="1"/>
</dbReference>
<feature type="domain" description="Saposin B-type" evidence="3">
    <location>
        <begin position="100"/>
        <end position="176"/>
    </location>
</feature>
<evidence type="ECO:0000256" key="2">
    <source>
        <dbReference type="SAM" id="MobiDB-lite"/>
    </source>
</evidence>
<accession>A0A4U8UWI2</accession>
<dbReference type="AlphaFoldDB" id="A0A4U8UWI2"/>
<dbReference type="OrthoDB" id="5803636at2759"/>
<dbReference type="InterPro" id="IPR008139">
    <property type="entry name" value="SaposinB_dom"/>
</dbReference>
<keyword evidence="1" id="KW-1015">Disulfide bond</keyword>